<dbReference type="AlphaFoldDB" id="A0A409W8X4"/>
<keyword evidence="2 4" id="KW-0863">Zinc-finger</keyword>
<evidence type="ECO:0000256" key="3">
    <source>
        <dbReference type="ARBA" id="ARBA00022833"/>
    </source>
</evidence>
<evidence type="ECO:0000256" key="2">
    <source>
        <dbReference type="ARBA" id="ARBA00022771"/>
    </source>
</evidence>
<dbReference type="OrthoDB" id="432970at2759"/>
<dbReference type="STRING" id="231916.A0A409W8X4"/>
<dbReference type="Proteomes" id="UP000284706">
    <property type="component" value="Unassembled WGS sequence"/>
</dbReference>
<dbReference type="SUPFAM" id="SSF144232">
    <property type="entry name" value="HIT/MYND zinc finger-like"/>
    <property type="match status" value="1"/>
</dbReference>
<protein>
    <recommendedName>
        <fullName evidence="5">MYND-type domain-containing protein</fullName>
    </recommendedName>
</protein>
<feature type="domain" description="MYND-type" evidence="5">
    <location>
        <begin position="22"/>
        <end position="60"/>
    </location>
</feature>
<evidence type="ECO:0000256" key="4">
    <source>
        <dbReference type="PROSITE-ProRule" id="PRU00134"/>
    </source>
</evidence>
<evidence type="ECO:0000313" key="7">
    <source>
        <dbReference type="Proteomes" id="UP000284706"/>
    </source>
</evidence>
<proteinExistence type="predicted"/>
<evidence type="ECO:0000259" key="5">
    <source>
        <dbReference type="PROSITE" id="PS50865"/>
    </source>
</evidence>
<keyword evidence="1" id="KW-0479">Metal-binding</keyword>
<keyword evidence="7" id="KW-1185">Reference proteome</keyword>
<keyword evidence="3" id="KW-0862">Zinc</keyword>
<name>A0A409W8X4_9AGAR</name>
<gene>
    <name evidence="6" type="ORF">CVT26_011684</name>
</gene>
<organism evidence="6 7">
    <name type="scientific">Gymnopilus dilepis</name>
    <dbReference type="NCBI Taxonomy" id="231916"/>
    <lineage>
        <taxon>Eukaryota</taxon>
        <taxon>Fungi</taxon>
        <taxon>Dikarya</taxon>
        <taxon>Basidiomycota</taxon>
        <taxon>Agaricomycotina</taxon>
        <taxon>Agaricomycetes</taxon>
        <taxon>Agaricomycetidae</taxon>
        <taxon>Agaricales</taxon>
        <taxon>Agaricineae</taxon>
        <taxon>Hymenogastraceae</taxon>
        <taxon>Gymnopilus</taxon>
    </lineage>
</organism>
<evidence type="ECO:0000256" key="1">
    <source>
        <dbReference type="ARBA" id="ARBA00022723"/>
    </source>
</evidence>
<dbReference type="GO" id="GO:0008270">
    <property type="term" value="F:zinc ion binding"/>
    <property type="evidence" value="ECO:0007669"/>
    <property type="project" value="UniProtKB-KW"/>
</dbReference>
<comment type="caution">
    <text evidence="6">The sequence shown here is derived from an EMBL/GenBank/DDBJ whole genome shotgun (WGS) entry which is preliminary data.</text>
</comment>
<dbReference type="Pfam" id="PF01753">
    <property type="entry name" value="zf-MYND"/>
    <property type="match status" value="1"/>
</dbReference>
<accession>A0A409W8X4</accession>
<dbReference type="InParanoid" id="A0A409W8X4"/>
<dbReference type="PROSITE" id="PS50865">
    <property type="entry name" value="ZF_MYND_2"/>
    <property type="match status" value="1"/>
</dbReference>
<dbReference type="EMBL" id="NHYE01005299">
    <property type="protein sequence ID" value="PPQ74966.1"/>
    <property type="molecule type" value="Genomic_DNA"/>
</dbReference>
<dbReference type="Gene3D" id="6.10.140.2220">
    <property type="match status" value="1"/>
</dbReference>
<sequence length="414" mass="46545">MPTQTFSLLPQPPRKGCQLPTCTNNTSNPTTLERCSSCKSVAYCSNEHQLADWAAHKPLCDKLKALLRTLERERRKLLASTDFLGAPNADVFENPAKVGYFWSLLETRDYMRARYEVFFVLAKESEALLGLEAAAKHGWEMLRLCRSDNLGVRDVLPGVLLRIGEDQKALGFCWYWVRSFHDDDDEDNEEGDEESDEEEIEPYLRPEHLNRSIFTALPEKWVSSRFTVLPQMIPIALLKLRAYLDLGAFLRHFGFDPDADSAANSDACSVTLNDVCALDQQALQSIAEKYKRPFGISSCILHRDANANDANASLTSLRARLSSQIDPLLKHIHKANKHFLSAILSVPQSSSTSSGTRNSTSKLAKYLKAQPVFFSDGTAEQAQLLVQYHWKTWVGDEGVMAEVRRRGASLGLRF</sequence>
<evidence type="ECO:0000313" key="6">
    <source>
        <dbReference type="EMBL" id="PPQ74966.1"/>
    </source>
</evidence>
<reference evidence="6 7" key="1">
    <citation type="journal article" date="2018" name="Evol. Lett.">
        <title>Horizontal gene cluster transfer increased hallucinogenic mushroom diversity.</title>
        <authorList>
            <person name="Reynolds H.T."/>
            <person name="Vijayakumar V."/>
            <person name="Gluck-Thaler E."/>
            <person name="Korotkin H.B."/>
            <person name="Matheny P.B."/>
            <person name="Slot J.C."/>
        </authorList>
    </citation>
    <scope>NUCLEOTIDE SEQUENCE [LARGE SCALE GENOMIC DNA]</scope>
    <source>
        <strain evidence="6 7">SRW20</strain>
    </source>
</reference>
<dbReference type="InterPro" id="IPR002893">
    <property type="entry name" value="Znf_MYND"/>
</dbReference>